<accession>A0A1S6QKZ3</accession>
<evidence type="ECO:0000313" key="2">
    <source>
        <dbReference type="EMBL" id="AQW22275.1"/>
    </source>
</evidence>
<evidence type="ECO:0000313" key="3">
    <source>
        <dbReference type="Proteomes" id="UP000030361"/>
    </source>
</evidence>
<dbReference type="KEGG" id="lcu:PL11_010185"/>
<proteinExistence type="predicted"/>
<evidence type="ECO:0000256" key="1">
    <source>
        <dbReference type="SAM" id="Phobius"/>
    </source>
</evidence>
<organism evidence="2 3">
    <name type="scientific">Lentilactobacillus curieae</name>
    <dbReference type="NCBI Taxonomy" id="1138822"/>
    <lineage>
        <taxon>Bacteria</taxon>
        <taxon>Bacillati</taxon>
        <taxon>Bacillota</taxon>
        <taxon>Bacilli</taxon>
        <taxon>Lactobacillales</taxon>
        <taxon>Lactobacillaceae</taxon>
        <taxon>Lentilactobacillus</taxon>
    </lineage>
</organism>
<keyword evidence="1" id="KW-0812">Transmembrane</keyword>
<keyword evidence="3" id="KW-1185">Reference proteome</keyword>
<feature type="transmembrane region" description="Helical" evidence="1">
    <location>
        <begin position="12"/>
        <end position="29"/>
    </location>
</feature>
<dbReference type="Proteomes" id="UP000030361">
    <property type="component" value="Chromosome"/>
</dbReference>
<name>A0A1S6QKZ3_9LACO</name>
<sequence length="196" mass="21743">MGVQLLDVITKLASYAMVVCFGLFAYYKITGKKTKVHYGWYTLISLLIMVISGTAFFLTPQGQRILRTGNTTDTVLSAPAKKKVVSKDPKVAVNKVFHATNNLIFNHHVQTRITGNHLIIKVADSKDTKGSLKLVTAEVLTTLKQTNLKGIHQISFKYTTLKGQQRIAYKISSNTLKNKLPAKITVGHLNPFLIKS</sequence>
<keyword evidence="1" id="KW-0472">Membrane</keyword>
<protein>
    <submittedName>
        <fullName evidence="2">Uncharacterized protein</fullName>
    </submittedName>
</protein>
<dbReference type="AlphaFoldDB" id="A0A1S6QKZ3"/>
<reference evidence="2 3" key="1">
    <citation type="journal article" date="2015" name="Genome Announc.">
        <title>Genome Sequence of Lactobacillus curieae CCTCC M 2011381T, a Novel Producer of Gamma-aminobutyric Acid.</title>
        <authorList>
            <person name="Wang Y."/>
            <person name="Wang Y."/>
            <person name="Lang C."/>
            <person name="Wei D."/>
            <person name="Xu P."/>
            <person name="Xie J."/>
        </authorList>
    </citation>
    <scope>NUCLEOTIDE SEQUENCE [LARGE SCALE GENOMIC DNA]</scope>
    <source>
        <strain evidence="2 3">CCTCC M 2011381</strain>
    </source>
</reference>
<dbReference type="RefSeq" id="WP_052127774.1">
    <property type="nucleotide sequence ID" value="NZ_CP018906.1"/>
</dbReference>
<gene>
    <name evidence="2" type="ORF">PL11_010185</name>
</gene>
<dbReference type="OrthoDB" id="2291497at2"/>
<keyword evidence="1" id="KW-1133">Transmembrane helix</keyword>
<feature type="transmembrane region" description="Helical" evidence="1">
    <location>
        <begin position="38"/>
        <end position="58"/>
    </location>
</feature>
<dbReference type="EMBL" id="CP018906">
    <property type="protein sequence ID" value="AQW22275.1"/>
    <property type="molecule type" value="Genomic_DNA"/>
</dbReference>